<proteinExistence type="predicted"/>
<dbReference type="SUPFAM" id="SSF51735">
    <property type="entry name" value="NAD(P)-binding Rossmann-fold domains"/>
    <property type="match status" value="1"/>
</dbReference>
<dbReference type="InterPro" id="IPR036291">
    <property type="entry name" value="NAD(P)-bd_dom_sf"/>
</dbReference>
<accession>A0A6S7BLM6</accession>
<dbReference type="PANTHER" id="PTHR48106">
    <property type="entry name" value="QUINONE OXIDOREDUCTASE PIG3-RELATED"/>
    <property type="match status" value="1"/>
</dbReference>
<evidence type="ECO:0000256" key="2">
    <source>
        <dbReference type="ARBA" id="ARBA00023002"/>
    </source>
</evidence>
<organism evidence="3 4">
    <name type="scientific">Pararobbsia alpina</name>
    <dbReference type="NCBI Taxonomy" id="621374"/>
    <lineage>
        <taxon>Bacteria</taxon>
        <taxon>Pseudomonadati</taxon>
        <taxon>Pseudomonadota</taxon>
        <taxon>Betaproteobacteria</taxon>
        <taxon>Burkholderiales</taxon>
        <taxon>Burkholderiaceae</taxon>
        <taxon>Pararobbsia</taxon>
    </lineage>
</organism>
<name>A0A6S7BLM6_9BURK</name>
<sequence length="146" mass="15575">MTSKPPPSYERVAEIAGPGGVSKAIDCVAGQIGADVSRSLAPGGKMVVYGALSTHQQTEAEKLAIPIFSRSIIYETKIVQGFFLLRWFATTPQEQVRTAIGEAFELVASGILRVPEGKPLAFKQFAEAVALVEAPAHETKPLLVPN</sequence>
<evidence type="ECO:0000313" key="3">
    <source>
        <dbReference type="EMBL" id="CAB3804740.1"/>
    </source>
</evidence>
<dbReference type="Proteomes" id="UP000494115">
    <property type="component" value="Unassembled WGS sequence"/>
</dbReference>
<reference evidence="3 4" key="1">
    <citation type="submission" date="2020-04" db="EMBL/GenBank/DDBJ databases">
        <authorList>
            <person name="De Canck E."/>
        </authorList>
    </citation>
    <scope>NUCLEOTIDE SEQUENCE [LARGE SCALE GENOMIC DNA]</scope>
    <source>
        <strain evidence="3 4">LMG 28138</strain>
    </source>
</reference>
<protein>
    <recommendedName>
        <fullName evidence="5">2-haloacrylate reductase</fullName>
    </recommendedName>
</protein>
<evidence type="ECO:0000313" key="4">
    <source>
        <dbReference type="Proteomes" id="UP000494115"/>
    </source>
</evidence>
<dbReference type="Gene3D" id="3.40.50.720">
    <property type="entry name" value="NAD(P)-binding Rossmann-like Domain"/>
    <property type="match status" value="1"/>
</dbReference>
<gene>
    <name evidence="3" type="ORF">LMG28138_05564</name>
</gene>
<dbReference type="PANTHER" id="PTHR48106:SF2">
    <property type="entry name" value="ZN2+-BINDING DEHYDROGENASE"/>
    <property type="match status" value="1"/>
</dbReference>
<dbReference type="Pfam" id="PF13602">
    <property type="entry name" value="ADH_zinc_N_2"/>
    <property type="match status" value="1"/>
</dbReference>
<keyword evidence="2" id="KW-0560">Oxidoreductase</keyword>
<keyword evidence="1" id="KW-0521">NADP</keyword>
<keyword evidence="4" id="KW-1185">Reference proteome</keyword>
<dbReference type="AlphaFoldDB" id="A0A6S7BLM6"/>
<evidence type="ECO:0000256" key="1">
    <source>
        <dbReference type="ARBA" id="ARBA00022857"/>
    </source>
</evidence>
<dbReference type="GO" id="GO:0070402">
    <property type="term" value="F:NADPH binding"/>
    <property type="evidence" value="ECO:0007669"/>
    <property type="project" value="TreeGrafter"/>
</dbReference>
<dbReference type="RefSeq" id="WP_175108124.1">
    <property type="nucleotide sequence ID" value="NZ_CADIKM010000067.1"/>
</dbReference>
<dbReference type="GO" id="GO:0016651">
    <property type="term" value="F:oxidoreductase activity, acting on NAD(P)H"/>
    <property type="evidence" value="ECO:0007669"/>
    <property type="project" value="TreeGrafter"/>
</dbReference>
<dbReference type="Gene3D" id="3.90.180.10">
    <property type="entry name" value="Medium-chain alcohol dehydrogenases, catalytic domain"/>
    <property type="match status" value="1"/>
</dbReference>
<evidence type="ECO:0008006" key="5">
    <source>
        <dbReference type="Google" id="ProtNLM"/>
    </source>
</evidence>
<dbReference type="EMBL" id="CADIKM010000067">
    <property type="protein sequence ID" value="CAB3804740.1"/>
    <property type="molecule type" value="Genomic_DNA"/>
</dbReference>